<dbReference type="EMBL" id="JAGPXC010000009">
    <property type="protein sequence ID" value="KAH6646877.1"/>
    <property type="molecule type" value="Genomic_DNA"/>
</dbReference>
<name>A0A9P8UC30_9PEZI</name>
<dbReference type="AlphaFoldDB" id="A0A9P8UC30"/>
<proteinExistence type="predicted"/>
<evidence type="ECO:0000256" key="1">
    <source>
        <dbReference type="SAM" id="MobiDB-lite"/>
    </source>
</evidence>
<sequence>MALPESAKTFGGWLDPTLHWDKVKDEADIPFFICTRCRKPRSKKSKGPLADGYCLWCTEEVHRGTYAATPPKLQFCLNPSHTAGDRDMEESRYPRMEAYGRVTSCESCLALVERGIVGVKMEPDVKEEPDVEEEPYIKREPDEEEPYIKTEPDEEEPYMKLEPDEEEPYIKTEPDEEEPYIKTEPDEEEGSGIKREPGIKEEPGIEGEPGIKREPE</sequence>
<dbReference type="Proteomes" id="UP000758603">
    <property type="component" value="Unassembled WGS sequence"/>
</dbReference>
<feature type="compositionally biased region" description="Basic and acidic residues" evidence="1">
    <location>
        <begin position="135"/>
        <end position="184"/>
    </location>
</feature>
<accession>A0A9P8UC30</accession>
<organism evidence="2 3">
    <name type="scientific">Truncatella angustata</name>
    <dbReference type="NCBI Taxonomy" id="152316"/>
    <lineage>
        <taxon>Eukaryota</taxon>
        <taxon>Fungi</taxon>
        <taxon>Dikarya</taxon>
        <taxon>Ascomycota</taxon>
        <taxon>Pezizomycotina</taxon>
        <taxon>Sordariomycetes</taxon>
        <taxon>Xylariomycetidae</taxon>
        <taxon>Amphisphaeriales</taxon>
        <taxon>Sporocadaceae</taxon>
        <taxon>Truncatella</taxon>
    </lineage>
</organism>
<feature type="compositionally biased region" description="Basic and acidic residues" evidence="1">
    <location>
        <begin position="191"/>
        <end position="216"/>
    </location>
</feature>
<keyword evidence="3" id="KW-1185">Reference proteome</keyword>
<feature type="region of interest" description="Disordered" evidence="1">
    <location>
        <begin position="123"/>
        <end position="216"/>
    </location>
</feature>
<gene>
    <name evidence="2" type="ORF">BKA67DRAFT_684319</name>
</gene>
<evidence type="ECO:0000313" key="2">
    <source>
        <dbReference type="EMBL" id="KAH6646877.1"/>
    </source>
</evidence>
<dbReference type="GeneID" id="70137880"/>
<reference evidence="2" key="1">
    <citation type="journal article" date="2021" name="Nat. Commun.">
        <title>Genetic determinants of endophytism in the Arabidopsis root mycobiome.</title>
        <authorList>
            <person name="Mesny F."/>
            <person name="Miyauchi S."/>
            <person name="Thiergart T."/>
            <person name="Pickel B."/>
            <person name="Atanasova L."/>
            <person name="Karlsson M."/>
            <person name="Huettel B."/>
            <person name="Barry K.W."/>
            <person name="Haridas S."/>
            <person name="Chen C."/>
            <person name="Bauer D."/>
            <person name="Andreopoulos W."/>
            <person name="Pangilinan J."/>
            <person name="LaButti K."/>
            <person name="Riley R."/>
            <person name="Lipzen A."/>
            <person name="Clum A."/>
            <person name="Drula E."/>
            <person name="Henrissat B."/>
            <person name="Kohler A."/>
            <person name="Grigoriev I.V."/>
            <person name="Martin F.M."/>
            <person name="Hacquard S."/>
        </authorList>
    </citation>
    <scope>NUCLEOTIDE SEQUENCE</scope>
    <source>
        <strain evidence="2">MPI-SDFR-AT-0073</strain>
    </source>
</reference>
<protein>
    <submittedName>
        <fullName evidence="2">Uncharacterized protein</fullName>
    </submittedName>
</protein>
<evidence type="ECO:0000313" key="3">
    <source>
        <dbReference type="Proteomes" id="UP000758603"/>
    </source>
</evidence>
<dbReference type="RefSeq" id="XP_045953391.1">
    <property type="nucleotide sequence ID" value="XM_046108989.1"/>
</dbReference>
<comment type="caution">
    <text evidence="2">The sequence shown here is derived from an EMBL/GenBank/DDBJ whole genome shotgun (WGS) entry which is preliminary data.</text>
</comment>